<evidence type="ECO:0000313" key="2">
    <source>
        <dbReference type="EMBL" id="MDJ1169561.1"/>
    </source>
</evidence>
<dbReference type="Proteomes" id="UP001235303">
    <property type="component" value="Unassembled WGS sequence"/>
</dbReference>
<evidence type="ECO:0000256" key="1">
    <source>
        <dbReference type="SAM" id="Phobius"/>
    </source>
</evidence>
<proteinExistence type="predicted"/>
<dbReference type="EMBL" id="JAQOSP010000063">
    <property type="protein sequence ID" value="MDJ1169561.1"/>
    <property type="molecule type" value="Genomic_DNA"/>
</dbReference>
<feature type="transmembrane region" description="Helical" evidence="1">
    <location>
        <begin position="12"/>
        <end position="31"/>
    </location>
</feature>
<dbReference type="Gene3D" id="2.160.20.10">
    <property type="entry name" value="Single-stranded right-handed beta-helix, Pectin lyase-like"/>
    <property type="match status" value="1"/>
</dbReference>
<dbReference type="InterPro" id="IPR012334">
    <property type="entry name" value="Pectin_lyas_fold"/>
</dbReference>
<comment type="caution">
    <text evidence="2">The sequence shown here is derived from an EMBL/GenBank/DDBJ whole genome shotgun (WGS) entry which is preliminary data.</text>
</comment>
<name>A0ABT7ARN3_9CYAN</name>
<sequence>MNIKKRKKVKNKFWSIGWIIILGLIISLVFLKLSPSLVQVADSPVSVREVAQKGCAVEDSQLENDPIATFYGKEAYPWSNQLPWDCVYNITDFPGETSDRQFEQAKAAVLAQGGGVIYFPAGTYEFTDDLVLDDRIILRGETPQIAQAKSDNFQPPSRLLFPQYKPQLSGDGTPNKTAFKTIRTAHPETDSNLGLVYLDINRAGVQIKPDLASAKNRNIILFGLRSNNVAYPDGRVPDRSFQDGWMRFSDRFTANLKVNGYEQILVANNRLNDQITDTYEQPGYKVKSLDKKTIITYAQGDRVPFDYSAHHGIAVNRSGQFDLAETPTTQPGLFRQGITIRDNWVYHTMRTGIQASGQGLVIKDNEIHDKPGKQVWTHPTGLTQPRNSNTYENRGIDWSGHQVTIEGNEYEVYRHRIMENRYWSVDGEGILIQECCGGTSVKGVVIRGNQGNAYIGIYKIPEIENVTIIDNILLPAPIGDSNIYVSADTNRGESGMNNVRIENNQVPGNIVVKASQGGQGNTIVNNQSTGEGVLEFSCSVSVKGNRGFEQKECL</sequence>
<reference evidence="2 3" key="1">
    <citation type="submission" date="2023-01" db="EMBL/GenBank/DDBJ databases">
        <title>Novel diversity within Roseofilum (Cyanobacteria; Desertifilaceae) from marine benthic mats with descriptions of four novel species.</title>
        <authorList>
            <person name="Wang Y."/>
            <person name="Berthold D.E."/>
            <person name="Hu J."/>
            <person name="Lefler F.W."/>
            <person name="Laughinghouse H.D. IV."/>
        </authorList>
    </citation>
    <scope>NUCLEOTIDE SEQUENCE [LARGE SCALE GENOMIC DNA]</scope>
    <source>
        <strain evidence="2 3">BLCC-M154</strain>
    </source>
</reference>
<organism evidence="2 3">
    <name type="scientific">Roseofilum acuticapitatum BLCC-M154</name>
    <dbReference type="NCBI Taxonomy" id="3022444"/>
    <lineage>
        <taxon>Bacteria</taxon>
        <taxon>Bacillati</taxon>
        <taxon>Cyanobacteriota</taxon>
        <taxon>Cyanophyceae</taxon>
        <taxon>Desertifilales</taxon>
        <taxon>Desertifilaceae</taxon>
        <taxon>Roseofilum</taxon>
        <taxon>Roseofilum acuticapitatum</taxon>
    </lineage>
</organism>
<dbReference type="RefSeq" id="WP_283753319.1">
    <property type="nucleotide sequence ID" value="NZ_JAQOSP010000063.1"/>
</dbReference>
<keyword evidence="1" id="KW-0472">Membrane</keyword>
<accession>A0ABT7ARN3</accession>
<evidence type="ECO:0000313" key="3">
    <source>
        <dbReference type="Proteomes" id="UP001235303"/>
    </source>
</evidence>
<dbReference type="SUPFAM" id="SSF51126">
    <property type="entry name" value="Pectin lyase-like"/>
    <property type="match status" value="1"/>
</dbReference>
<protein>
    <submittedName>
        <fullName evidence="2">Right-handed parallel beta-helix repeat-containing protein</fullName>
    </submittedName>
</protein>
<keyword evidence="1" id="KW-0812">Transmembrane</keyword>
<keyword evidence="3" id="KW-1185">Reference proteome</keyword>
<keyword evidence="1" id="KW-1133">Transmembrane helix</keyword>
<gene>
    <name evidence="2" type="ORF">PMG71_09000</name>
</gene>
<dbReference type="InterPro" id="IPR011050">
    <property type="entry name" value="Pectin_lyase_fold/virulence"/>
</dbReference>